<keyword evidence="1" id="KW-0472">Membrane</keyword>
<dbReference type="GO" id="GO:0031293">
    <property type="term" value="P:membrane protein intracellular domain proteolysis"/>
    <property type="evidence" value="ECO:0007669"/>
    <property type="project" value="TreeGrafter"/>
</dbReference>
<keyword evidence="2" id="KW-0645">Protease</keyword>
<dbReference type="GO" id="GO:0005737">
    <property type="term" value="C:cytoplasm"/>
    <property type="evidence" value="ECO:0007669"/>
    <property type="project" value="TreeGrafter"/>
</dbReference>
<feature type="transmembrane region" description="Helical" evidence="1">
    <location>
        <begin position="358"/>
        <end position="380"/>
    </location>
</feature>
<dbReference type="RefSeq" id="WP_092066248.1">
    <property type="nucleotide sequence ID" value="NZ_FOJU01000005.1"/>
</dbReference>
<sequence>MAHRTFYDQWHRIAELRVGLRPGISIRRHSYRGECWYVYYEAAHCGFFRARPETHALVLEIGPERTLNDIWRGYADKSPTTAPGQQDFFDLISALYAANLIYVEGGVSETHILERALGKKRKPLPARISELLFFRIPLWDPEPFLKRHTTAIRVIYSWPVLWLVGLLFVWAGAVFLLNADRAFEQSATILQLGNLLPLYVAIFLTHFLHELSHAALTKFYGGHVRTMGIMLLMLTPLPYADLTSVWHFRDKWKRAAVGAAGMYADLVSCALATLLWAYSPPGAINEIALNLMFVTAVYTFVFNVNPLMRFDGYYILSDLVEIPNLHTAAKAQFNALFRTRFLVEQERPNDVVSPRRRAFLIGFFIASNVYRIMVMLGIVLFVADQYFGLGLLVAAALAYNAFIAPVIRVLKPLKSPHFLRKHRGKLLLSSALGALLLIGVFVVPVPDHKRLDGVVEAGERRRIFVPVSGRLAETAVRSGDRVEEGQVLAQFVNSELDLQITGMEARLAGAQARKSRAIAAEAMELAAIEEEIATIGQSLAHLRAERARLTIRSPGMGIWVSDALTGQNGNWIGRGTEIGQVLDDRSYVFQGILRQETADGIGGLEPSDVAVKIEGARAESHSVAALQILPFSRRDLPSLALSPLAGGDTAISTEDPQDAQSVERFFLVTADLGSLAAGPSGLDGRSGWLRMQLSPKPLAQQGLLAVRQFFQRRYKL</sequence>
<dbReference type="PANTHER" id="PTHR13325:SF3">
    <property type="entry name" value="MEMBRANE-BOUND TRANSCRIPTION FACTOR SITE-2 PROTEASE"/>
    <property type="match status" value="1"/>
</dbReference>
<feature type="transmembrane region" description="Helical" evidence="1">
    <location>
        <begin position="284"/>
        <end position="304"/>
    </location>
</feature>
<dbReference type="SUPFAM" id="SSF111369">
    <property type="entry name" value="HlyD-like secretion proteins"/>
    <property type="match status" value="1"/>
</dbReference>
<dbReference type="OrthoDB" id="9759690at2"/>
<name>A0A1I0YEM7_9RHOB</name>
<keyword evidence="2" id="KW-0482">Metalloprotease</keyword>
<dbReference type="EMBL" id="FOJU01000005">
    <property type="protein sequence ID" value="SFB11247.1"/>
    <property type="molecule type" value="Genomic_DNA"/>
</dbReference>
<proteinExistence type="predicted"/>
<feature type="transmembrane region" description="Helical" evidence="1">
    <location>
        <begin position="155"/>
        <end position="177"/>
    </location>
</feature>
<dbReference type="AlphaFoldDB" id="A0A1I0YEM7"/>
<feature type="transmembrane region" description="Helical" evidence="1">
    <location>
        <begin position="189"/>
        <end position="208"/>
    </location>
</feature>
<gene>
    <name evidence="2" type="ORF">SAMN05421688_2954</name>
</gene>
<protein>
    <submittedName>
        <fullName evidence="2">Putative peptide zinc metalloprotease protein</fullName>
    </submittedName>
</protein>
<dbReference type="InterPro" id="IPR001193">
    <property type="entry name" value="MBTPS2"/>
</dbReference>
<keyword evidence="1" id="KW-1133">Transmembrane helix</keyword>
<feature type="transmembrane region" description="Helical" evidence="1">
    <location>
        <begin position="426"/>
        <end position="445"/>
    </location>
</feature>
<dbReference type="Gene3D" id="2.40.50.100">
    <property type="match status" value="1"/>
</dbReference>
<keyword evidence="2" id="KW-0378">Hydrolase</keyword>
<dbReference type="STRING" id="871651.SAMN05421688_2954"/>
<dbReference type="GO" id="GO:0016020">
    <property type="term" value="C:membrane"/>
    <property type="evidence" value="ECO:0007669"/>
    <property type="project" value="InterPro"/>
</dbReference>
<dbReference type="PANTHER" id="PTHR13325">
    <property type="entry name" value="PROTEASE M50 MEMBRANE-BOUND TRANSCRIPTION FACTOR SITE 2 PROTEASE"/>
    <property type="match status" value="1"/>
</dbReference>
<reference evidence="2 3" key="1">
    <citation type="submission" date="2016-10" db="EMBL/GenBank/DDBJ databases">
        <authorList>
            <person name="de Groot N.N."/>
        </authorList>
    </citation>
    <scope>NUCLEOTIDE SEQUENCE [LARGE SCALE GENOMIC DNA]</scope>
    <source>
        <strain evidence="2 3">DSM 29316</strain>
    </source>
</reference>
<keyword evidence="3" id="KW-1185">Reference proteome</keyword>
<evidence type="ECO:0000313" key="2">
    <source>
        <dbReference type="EMBL" id="SFB11247.1"/>
    </source>
</evidence>
<feature type="transmembrane region" description="Helical" evidence="1">
    <location>
        <begin position="386"/>
        <end position="406"/>
    </location>
</feature>
<organism evidence="2 3">
    <name type="scientific">Poseidonocella pacifica</name>
    <dbReference type="NCBI Taxonomy" id="871651"/>
    <lineage>
        <taxon>Bacteria</taxon>
        <taxon>Pseudomonadati</taxon>
        <taxon>Pseudomonadota</taxon>
        <taxon>Alphaproteobacteria</taxon>
        <taxon>Rhodobacterales</taxon>
        <taxon>Roseobacteraceae</taxon>
        <taxon>Poseidonocella</taxon>
    </lineage>
</organism>
<dbReference type="Proteomes" id="UP000198796">
    <property type="component" value="Unassembled WGS sequence"/>
</dbReference>
<evidence type="ECO:0000256" key="1">
    <source>
        <dbReference type="SAM" id="Phobius"/>
    </source>
</evidence>
<keyword evidence="1" id="KW-0812">Transmembrane</keyword>
<evidence type="ECO:0000313" key="3">
    <source>
        <dbReference type="Proteomes" id="UP000198796"/>
    </source>
</evidence>
<accession>A0A1I0YEM7</accession>
<feature type="transmembrane region" description="Helical" evidence="1">
    <location>
        <begin position="228"/>
        <end position="248"/>
    </location>
</feature>
<dbReference type="GO" id="GO:0004222">
    <property type="term" value="F:metalloendopeptidase activity"/>
    <property type="evidence" value="ECO:0007669"/>
    <property type="project" value="InterPro"/>
</dbReference>
<feature type="transmembrane region" description="Helical" evidence="1">
    <location>
        <begin position="255"/>
        <end position="278"/>
    </location>
</feature>